<keyword evidence="2" id="KW-0503">Monooxygenase</keyword>
<dbReference type="PANTHER" id="PTHR46696:SF1">
    <property type="entry name" value="CYTOCHROME P450 YJIB-RELATED"/>
    <property type="match status" value="1"/>
</dbReference>
<dbReference type="EMBL" id="CP071091">
    <property type="protein sequence ID" value="QSQ13787.1"/>
    <property type="molecule type" value="Genomic_DNA"/>
</dbReference>
<name>A0ABX7N4V8_9BACT</name>
<evidence type="ECO:0000256" key="1">
    <source>
        <dbReference type="ARBA" id="ARBA00010617"/>
    </source>
</evidence>
<dbReference type="SUPFAM" id="SSF48264">
    <property type="entry name" value="Cytochrome P450"/>
    <property type="match status" value="1"/>
</dbReference>
<dbReference type="Pfam" id="PF00067">
    <property type="entry name" value="p450"/>
    <property type="match status" value="1"/>
</dbReference>
<accession>A0ABX7N4V8</accession>
<dbReference type="CDD" id="cd11078">
    <property type="entry name" value="CYP130-like"/>
    <property type="match status" value="1"/>
</dbReference>
<reference evidence="3 4" key="1">
    <citation type="submission" date="2021-02" db="EMBL/GenBank/DDBJ databases">
        <title>De Novo genome assembly of isolated myxobacteria.</title>
        <authorList>
            <person name="Stevens D.C."/>
        </authorList>
    </citation>
    <scope>NUCLEOTIDE SEQUENCE [LARGE SCALE GENOMIC DNA]</scope>
    <source>
        <strain evidence="3 4">SCHIC003</strain>
    </source>
</reference>
<dbReference type="Proteomes" id="UP000663090">
    <property type="component" value="Chromosome"/>
</dbReference>
<protein>
    <submittedName>
        <fullName evidence="3">Cytochrome P450</fullName>
    </submittedName>
</protein>
<dbReference type="InterPro" id="IPR001128">
    <property type="entry name" value="Cyt_P450"/>
</dbReference>
<evidence type="ECO:0000313" key="4">
    <source>
        <dbReference type="Proteomes" id="UP000663090"/>
    </source>
</evidence>
<dbReference type="PANTHER" id="PTHR46696">
    <property type="entry name" value="P450, PUTATIVE (EUROFUNG)-RELATED"/>
    <property type="match status" value="1"/>
</dbReference>
<dbReference type="InterPro" id="IPR002397">
    <property type="entry name" value="Cyt_P450_B"/>
</dbReference>
<keyword evidence="2" id="KW-0349">Heme</keyword>
<evidence type="ECO:0000256" key="2">
    <source>
        <dbReference type="RuleBase" id="RU000461"/>
    </source>
</evidence>
<dbReference type="Gene3D" id="1.10.630.10">
    <property type="entry name" value="Cytochrome P450"/>
    <property type="match status" value="1"/>
</dbReference>
<dbReference type="PRINTS" id="PR00385">
    <property type="entry name" value="P450"/>
</dbReference>
<gene>
    <name evidence="3" type="ORF">JY572_36585</name>
</gene>
<comment type="similarity">
    <text evidence="1 2">Belongs to the cytochrome P450 family.</text>
</comment>
<dbReference type="RefSeq" id="WP_206715590.1">
    <property type="nucleotide sequence ID" value="NZ_CP071091.1"/>
</dbReference>
<sequence length="411" mass="45740">MSKSAPPTFISRFEPHNVENPYPLYARLREEAPVHFSPEMHLWVVSRHDDVKAVVLNPQDFLSANSFRNPVPPAPEVVAVLEEGYPQVPALVDDDPPNHTRMRVIVTKALAPHRLSAMEARVRAITTELLDAFAADGHADLVDKLGYPLPARVIGAIMGLPDSDLERMKRWTEDLALLSAGNVPVARQVECAHGLVSIQKYLAGYIAERRKTPGDDLISALIEARYEDSPPLSDVELISLLSLLHFAGHETTTNLLGNLLVWVLQEPERLKELREDPSRIPRAIEETLRLDSPIQGMMRTTARAVTLNGVEIPANARVLVLFASANRDQTVFTSPDHGDPRRPDVGKHLGFGMGIHYCIGAPLARLEVKLAMEMLLKRLPNLRLAPDNAFSYVPNFLHRGPHRLLVEWDPA</sequence>
<dbReference type="PROSITE" id="PS00086">
    <property type="entry name" value="CYTOCHROME_P450"/>
    <property type="match status" value="1"/>
</dbReference>
<organism evidence="3 4">
    <name type="scientific">Myxococcus landrumensis</name>
    <dbReference type="NCBI Taxonomy" id="2813577"/>
    <lineage>
        <taxon>Bacteria</taxon>
        <taxon>Pseudomonadati</taxon>
        <taxon>Myxococcota</taxon>
        <taxon>Myxococcia</taxon>
        <taxon>Myxococcales</taxon>
        <taxon>Cystobacterineae</taxon>
        <taxon>Myxococcaceae</taxon>
        <taxon>Myxococcus</taxon>
    </lineage>
</organism>
<keyword evidence="2" id="KW-0560">Oxidoreductase</keyword>
<evidence type="ECO:0000313" key="3">
    <source>
        <dbReference type="EMBL" id="QSQ13787.1"/>
    </source>
</evidence>
<dbReference type="PRINTS" id="PR00359">
    <property type="entry name" value="BP450"/>
</dbReference>
<dbReference type="InterPro" id="IPR036396">
    <property type="entry name" value="Cyt_P450_sf"/>
</dbReference>
<dbReference type="InterPro" id="IPR017972">
    <property type="entry name" value="Cyt_P450_CS"/>
</dbReference>
<keyword evidence="2" id="KW-0479">Metal-binding</keyword>
<keyword evidence="2" id="KW-0408">Iron</keyword>
<proteinExistence type="inferred from homology"/>
<keyword evidence="4" id="KW-1185">Reference proteome</keyword>